<accession>A0AB34PG36</accession>
<sequence>MTRDIGFIRLSSILSLRYLLLMIFLFGSTESGYKLVAQNSETSSLEAIAELYRKNPRKRTYALRYGQALIEHKEYQRAVTELRTAAKREPELHRILAQAYFHSYFFSEARQEEDAYIAFLKKQKKPIEDALHFLDKIDRAAAMMEQVARVEVIDSLVIPARELINAYSRLSPEAGRILSGADMNGTDRYITAHIDARNQRAVAGARRAGRGGTELVELRKIGSRWEEVRSQENLNKTGTENYPGMKQDGSTLFFCREDNERGLGGMDIYMTRRNASGELFLDPTLLGMPYNSIYNDYLLVYDEGRGVGYFASDRYQPQGWVCIYTFLLDEINTQLPTDDLDRKRTQATLRCIAATQEIGTDYTEKLKSRTVDTADAHVEEVNLLVEGRRYRYWTDFRSSKGAELYRQMLDRKDKLELVLKELGRMRSVYRQNPNRRVGLRDRIYSFEEQELSLRREIAQLKQDCLAAELSRKGGE</sequence>
<evidence type="ECO:0000313" key="2">
    <source>
        <dbReference type="EMBL" id="KGN93179.1"/>
    </source>
</evidence>
<dbReference type="InterPro" id="IPR011990">
    <property type="entry name" value="TPR-like_helical_dom_sf"/>
</dbReference>
<evidence type="ECO:0000313" key="3">
    <source>
        <dbReference type="Proteomes" id="UP000030136"/>
    </source>
</evidence>
<dbReference type="SUPFAM" id="SSF48452">
    <property type="entry name" value="TPR-like"/>
    <property type="match status" value="1"/>
</dbReference>
<dbReference type="AlphaFoldDB" id="A0AB34PG36"/>
<evidence type="ECO:0000256" key="1">
    <source>
        <dbReference type="SAM" id="Phobius"/>
    </source>
</evidence>
<keyword evidence="1" id="KW-0812">Transmembrane</keyword>
<gene>
    <name evidence="2" type="ORF">HQ38_09250</name>
</gene>
<name>A0AB34PG36_9PORP</name>
<comment type="caution">
    <text evidence="2">The sequence shown here is derived from an EMBL/GenBank/DDBJ whole genome shotgun (WGS) entry which is preliminary data.</text>
</comment>
<feature type="transmembrane region" description="Helical" evidence="1">
    <location>
        <begin position="7"/>
        <end position="27"/>
    </location>
</feature>
<dbReference type="RefSeq" id="WP_036890336.1">
    <property type="nucleotide sequence ID" value="NZ_JQJC01000028.1"/>
</dbReference>
<dbReference type="Proteomes" id="UP000030136">
    <property type="component" value="Unassembled WGS sequence"/>
</dbReference>
<keyword evidence="1" id="KW-1133">Transmembrane helix</keyword>
<organism evidence="2 3">
    <name type="scientific">Porphyromonas crevioricanis</name>
    <dbReference type="NCBI Taxonomy" id="393921"/>
    <lineage>
        <taxon>Bacteria</taxon>
        <taxon>Pseudomonadati</taxon>
        <taxon>Bacteroidota</taxon>
        <taxon>Bacteroidia</taxon>
        <taxon>Bacteroidales</taxon>
        <taxon>Porphyromonadaceae</taxon>
        <taxon>Porphyromonas</taxon>
    </lineage>
</organism>
<proteinExistence type="predicted"/>
<dbReference type="EMBL" id="JQJC01000028">
    <property type="protein sequence ID" value="KGN93179.1"/>
    <property type="molecule type" value="Genomic_DNA"/>
</dbReference>
<reference evidence="2 3" key="1">
    <citation type="submission" date="2014-08" db="EMBL/GenBank/DDBJ databases">
        <title>Porphyromonas crevioricanis strain:COT-253_OH1447 Genome sequencing.</title>
        <authorList>
            <person name="Wallis C."/>
            <person name="Deusch O."/>
            <person name="O'Flynn C."/>
            <person name="Davis I."/>
            <person name="Jospin G."/>
            <person name="Darling A.E."/>
            <person name="Coil D.A."/>
            <person name="Alexiev A."/>
            <person name="Horsfall A."/>
            <person name="Kirkwood N."/>
            <person name="Harris S."/>
            <person name="Eisen J.A."/>
        </authorList>
    </citation>
    <scope>NUCLEOTIDE SEQUENCE [LARGE SCALE GENOMIC DNA]</scope>
    <source>
        <strain evidence="3">COT-253 OH1447</strain>
    </source>
</reference>
<evidence type="ECO:0008006" key="4">
    <source>
        <dbReference type="Google" id="ProtNLM"/>
    </source>
</evidence>
<protein>
    <recommendedName>
        <fullName evidence="4">Tetratricopeptide repeat protein</fullName>
    </recommendedName>
</protein>
<keyword evidence="1" id="KW-0472">Membrane</keyword>